<dbReference type="AlphaFoldDB" id="A0A1Y2I395"/>
<accession>A0A1Y2I395</accession>
<evidence type="ECO:0000313" key="2">
    <source>
        <dbReference type="EMBL" id="ORZ39872.1"/>
    </source>
</evidence>
<evidence type="ECO:0000256" key="1">
    <source>
        <dbReference type="SAM" id="Phobius"/>
    </source>
</evidence>
<reference evidence="2 3" key="1">
    <citation type="submission" date="2016-07" db="EMBL/GenBank/DDBJ databases">
        <title>Pervasive Adenine N6-methylation of Active Genes in Fungi.</title>
        <authorList>
            <consortium name="DOE Joint Genome Institute"/>
            <person name="Mondo S.J."/>
            <person name="Dannebaum R.O."/>
            <person name="Kuo R.C."/>
            <person name="Labutti K."/>
            <person name="Haridas S."/>
            <person name="Kuo A."/>
            <person name="Salamov A."/>
            <person name="Ahrendt S.R."/>
            <person name="Lipzen A."/>
            <person name="Sullivan W."/>
            <person name="Andreopoulos W.B."/>
            <person name="Clum A."/>
            <person name="Lindquist E."/>
            <person name="Daum C."/>
            <person name="Ramamoorthy G.K."/>
            <person name="Gryganskyi A."/>
            <person name="Culley D."/>
            <person name="Magnuson J.K."/>
            <person name="James T.Y."/>
            <person name="O'Malley M.A."/>
            <person name="Stajich J.E."/>
            <person name="Spatafora J.W."/>
            <person name="Visel A."/>
            <person name="Grigoriev I.V."/>
        </authorList>
    </citation>
    <scope>NUCLEOTIDE SEQUENCE [LARGE SCALE GENOMIC DNA]</scope>
    <source>
        <strain evidence="2 3">PL171</strain>
    </source>
</reference>
<keyword evidence="3" id="KW-1185">Reference proteome</keyword>
<evidence type="ECO:0000313" key="3">
    <source>
        <dbReference type="Proteomes" id="UP000193411"/>
    </source>
</evidence>
<keyword evidence="1" id="KW-1133">Transmembrane helix</keyword>
<name>A0A1Y2I395_9FUNG</name>
<comment type="caution">
    <text evidence="2">The sequence shown here is derived from an EMBL/GenBank/DDBJ whole genome shotgun (WGS) entry which is preliminary data.</text>
</comment>
<protein>
    <submittedName>
        <fullName evidence="2">Uncharacterized protein</fullName>
    </submittedName>
</protein>
<keyword evidence="1" id="KW-0812">Transmembrane</keyword>
<feature type="transmembrane region" description="Helical" evidence="1">
    <location>
        <begin position="115"/>
        <end position="136"/>
    </location>
</feature>
<gene>
    <name evidence="2" type="ORF">BCR44DRAFT_1425789</name>
</gene>
<feature type="transmembrane region" description="Helical" evidence="1">
    <location>
        <begin position="42"/>
        <end position="62"/>
    </location>
</feature>
<proteinExistence type="predicted"/>
<dbReference type="Proteomes" id="UP000193411">
    <property type="component" value="Unassembled WGS sequence"/>
</dbReference>
<keyword evidence="1" id="KW-0472">Membrane</keyword>
<organism evidence="2 3">
    <name type="scientific">Catenaria anguillulae PL171</name>
    <dbReference type="NCBI Taxonomy" id="765915"/>
    <lineage>
        <taxon>Eukaryota</taxon>
        <taxon>Fungi</taxon>
        <taxon>Fungi incertae sedis</taxon>
        <taxon>Blastocladiomycota</taxon>
        <taxon>Blastocladiomycetes</taxon>
        <taxon>Blastocladiales</taxon>
        <taxon>Catenariaceae</taxon>
        <taxon>Catenaria</taxon>
    </lineage>
</organism>
<dbReference type="EMBL" id="MCFL01000004">
    <property type="protein sequence ID" value="ORZ39872.1"/>
    <property type="molecule type" value="Genomic_DNA"/>
</dbReference>
<sequence length="256" mass="28257">MVLLLRRLLRSRRLLLLLLVRLLLLLVRHGHGSLGRLVAARLGQLTLLLGLLDITEALLVLTRHKSRGRTARLAIVGRVGSRGRGRGTRVLVERRRRVLLLVTGRDGQRRQRRPGATLLVQVLTHLKLLLLLLLLLRIRGRARSLVFELGLLRMLKFGLLRMLKLGLSGALVRQRRRRRALLHKLLLLPSLVARAALDLGNGATRVVAGGQLVLVAFGLGRFLASHHGGLSEALVLSGRASGRGLRGNAAVRHDDV</sequence>